<dbReference type="Proteomes" id="UP001242368">
    <property type="component" value="Unassembled WGS sequence"/>
</dbReference>
<name>A0ABT8CZS7_9FLAO</name>
<protein>
    <submittedName>
        <fullName evidence="1">Uncharacterized protein</fullName>
    </submittedName>
</protein>
<keyword evidence="2" id="KW-1185">Reference proteome</keyword>
<accession>A0ABT8CZS7</accession>
<dbReference type="EMBL" id="JAUFQU010000060">
    <property type="protein sequence ID" value="MDN3709817.1"/>
    <property type="molecule type" value="Genomic_DNA"/>
</dbReference>
<evidence type="ECO:0000313" key="1">
    <source>
        <dbReference type="EMBL" id="MDN3709817.1"/>
    </source>
</evidence>
<evidence type="ECO:0000313" key="2">
    <source>
        <dbReference type="Proteomes" id="UP001242368"/>
    </source>
</evidence>
<gene>
    <name evidence="1" type="ORF">QW060_23040</name>
</gene>
<dbReference type="RefSeq" id="WP_290365246.1">
    <property type="nucleotide sequence ID" value="NZ_JAUFQU010000060.1"/>
</dbReference>
<reference evidence="2" key="1">
    <citation type="journal article" date="2019" name="Int. J. Syst. Evol. Microbiol.">
        <title>The Global Catalogue of Microorganisms (GCM) 10K type strain sequencing project: providing services to taxonomists for standard genome sequencing and annotation.</title>
        <authorList>
            <consortium name="The Broad Institute Genomics Platform"/>
            <consortium name="The Broad Institute Genome Sequencing Center for Infectious Disease"/>
            <person name="Wu L."/>
            <person name="Ma J."/>
        </authorList>
    </citation>
    <scope>NUCLEOTIDE SEQUENCE [LARGE SCALE GENOMIC DNA]</scope>
    <source>
        <strain evidence="2">CECT 7184</strain>
    </source>
</reference>
<organism evidence="1 2">
    <name type="scientific">Paenimyroides ceti</name>
    <dbReference type="NCBI Taxonomy" id="395087"/>
    <lineage>
        <taxon>Bacteria</taxon>
        <taxon>Pseudomonadati</taxon>
        <taxon>Bacteroidota</taxon>
        <taxon>Flavobacteriia</taxon>
        <taxon>Flavobacteriales</taxon>
        <taxon>Flavobacteriaceae</taxon>
        <taxon>Paenimyroides</taxon>
    </lineage>
</organism>
<sequence length="57" mass="6382">MLQVHANQINAFSEDYYLSSIPKFILIDPQGNLLNADMPFPDSNGFDDAIENALKQP</sequence>
<proteinExistence type="predicted"/>
<comment type="caution">
    <text evidence="1">The sequence shown here is derived from an EMBL/GenBank/DDBJ whole genome shotgun (WGS) entry which is preliminary data.</text>
</comment>
<dbReference type="Gene3D" id="3.40.30.10">
    <property type="entry name" value="Glutaredoxin"/>
    <property type="match status" value="1"/>
</dbReference>